<keyword evidence="4" id="KW-0997">Cell inner membrane</keyword>
<name>A0A382U293_9ZZZZ</name>
<keyword evidence="3" id="KW-1003">Cell membrane</keyword>
<evidence type="ECO:0000313" key="10">
    <source>
        <dbReference type="EMBL" id="SVD28424.1"/>
    </source>
</evidence>
<reference evidence="10" key="1">
    <citation type="submission" date="2018-05" db="EMBL/GenBank/DDBJ databases">
        <authorList>
            <person name="Lanie J.A."/>
            <person name="Ng W.-L."/>
            <person name="Kazmierczak K.M."/>
            <person name="Andrzejewski T.M."/>
            <person name="Davidsen T.M."/>
            <person name="Wayne K.J."/>
            <person name="Tettelin H."/>
            <person name="Glass J.I."/>
            <person name="Rusch D."/>
            <person name="Podicherti R."/>
            <person name="Tsui H.-C.T."/>
            <person name="Winkler M.E."/>
        </authorList>
    </citation>
    <scope>NUCLEOTIDE SEQUENCE</scope>
</reference>
<keyword evidence="5 8" id="KW-0812">Transmembrane</keyword>
<comment type="similarity">
    <text evidence="2">Belongs to the GSP F family.</text>
</comment>
<dbReference type="PANTHER" id="PTHR30012">
    <property type="entry name" value="GENERAL SECRETION PATHWAY PROTEIN"/>
    <property type="match status" value="1"/>
</dbReference>
<dbReference type="Gene3D" id="1.20.81.30">
    <property type="entry name" value="Type II secretion system (T2SS), domain F"/>
    <property type="match status" value="1"/>
</dbReference>
<dbReference type="InterPro" id="IPR042094">
    <property type="entry name" value="T2SS_GspF_sf"/>
</dbReference>
<feature type="non-terminal residue" evidence="10">
    <location>
        <position position="1"/>
    </location>
</feature>
<evidence type="ECO:0000256" key="3">
    <source>
        <dbReference type="ARBA" id="ARBA00022475"/>
    </source>
</evidence>
<evidence type="ECO:0000259" key="9">
    <source>
        <dbReference type="Pfam" id="PF00482"/>
    </source>
</evidence>
<evidence type="ECO:0000256" key="8">
    <source>
        <dbReference type="SAM" id="Phobius"/>
    </source>
</evidence>
<keyword evidence="7 8" id="KW-0472">Membrane</keyword>
<dbReference type="GO" id="GO:0015628">
    <property type="term" value="P:protein secretion by the type II secretion system"/>
    <property type="evidence" value="ECO:0007669"/>
    <property type="project" value="TreeGrafter"/>
</dbReference>
<dbReference type="PANTHER" id="PTHR30012:SF0">
    <property type="entry name" value="TYPE II SECRETION SYSTEM PROTEIN F-RELATED"/>
    <property type="match status" value="1"/>
</dbReference>
<feature type="transmembrane region" description="Helical" evidence="8">
    <location>
        <begin position="151"/>
        <end position="172"/>
    </location>
</feature>
<comment type="subcellular location">
    <subcellularLocation>
        <location evidence="1">Cell inner membrane</location>
        <topology evidence="1">Multi-pass membrane protein</topology>
    </subcellularLocation>
</comment>
<gene>
    <name evidence="10" type="ORF">METZ01_LOCUS381278</name>
</gene>
<evidence type="ECO:0000256" key="4">
    <source>
        <dbReference type="ARBA" id="ARBA00022519"/>
    </source>
</evidence>
<accession>A0A382U293</accession>
<feature type="domain" description="Type II secretion system protein GspF" evidence="9">
    <location>
        <begin position="48"/>
        <end position="170"/>
    </location>
</feature>
<proteinExistence type="inferred from homology"/>
<evidence type="ECO:0000256" key="1">
    <source>
        <dbReference type="ARBA" id="ARBA00004429"/>
    </source>
</evidence>
<dbReference type="EMBL" id="UINC01140966">
    <property type="protein sequence ID" value="SVD28424.1"/>
    <property type="molecule type" value="Genomic_DNA"/>
</dbReference>
<dbReference type="InterPro" id="IPR003004">
    <property type="entry name" value="GspF/PilC"/>
</dbReference>
<protein>
    <recommendedName>
        <fullName evidence="9">Type II secretion system protein GspF domain-containing protein</fullName>
    </recommendedName>
</protein>
<keyword evidence="6 8" id="KW-1133">Transmembrane helix</keyword>
<dbReference type="InterPro" id="IPR018076">
    <property type="entry name" value="T2SS_GspF_dom"/>
</dbReference>
<evidence type="ECO:0000256" key="6">
    <source>
        <dbReference type="ARBA" id="ARBA00022989"/>
    </source>
</evidence>
<evidence type="ECO:0000256" key="2">
    <source>
        <dbReference type="ARBA" id="ARBA00005745"/>
    </source>
</evidence>
<dbReference type="GO" id="GO:0005886">
    <property type="term" value="C:plasma membrane"/>
    <property type="evidence" value="ECO:0007669"/>
    <property type="project" value="UniProtKB-SubCell"/>
</dbReference>
<evidence type="ECO:0000256" key="5">
    <source>
        <dbReference type="ARBA" id="ARBA00022692"/>
    </source>
</evidence>
<dbReference type="FunFam" id="1.20.81.30:FF:000001">
    <property type="entry name" value="Type II secretion system protein F"/>
    <property type="match status" value="1"/>
</dbReference>
<sequence>WISLAILILLLGISRLIGRNKIRFLFEKHILKIPLINSFLINANLARFTSSLSILRNSNVPIIEALNISTSTISNSFLKGKMNEALSKVSEGDSLAKSLNKVQEIPLLVIQMIDSGERSGELDSMLTKAAEYLDQDFQQSTKIAMNLLEPMVVVLMGSIVASIVVAVLLPLIQMNNLTLIG</sequence>
<organism evidence="10">
    <name type="scientific">marine metagenome</name>
    <dbReference type="NCBI Taxonomy" id="408172"/>
    <lineage>
        <taxon>unclassified sequences</taxon>
        <taxon>metagenomes</taxon>
        <taxon>ecological metagenomes</taxon>
    </lineage>
</organism>
<dbReference type="AlphaFoldDB" id="A0A382U293"/>
<evidence type="ECO:0000256" key="7">
    <source>
        <dbReference type="ARBA" id="ARBA00023136"/>
    </source>
</evidence>
<dbReference type="Pfam" id="PF00482">
    <property type="entry name" value="T2SSF"/>
    <property type="match status" value="1"/>
</dbReference>